<keyword evidence="6" id="KW-0808">Transferase</keyword>
<keyword evidence="7" id="KW-1185">Reference proteome</keyword>
<accession>A0A5S4ZZR0</accession>
<proteinExistence type="inferred from homology"/>
<dbReference type="SUPFAM" id="SSF52540">
    <property type="entry name" value="P-loop containing nucleoside triphosphate hydrolases"/>
    <property type="match status" value="1"/>
</dbReference>
<keyword evidence="5" id="KW-0143">Chaperone</keyword>
<protein>
    <submittedName>
        <fullName evidence="6">LAO/AO transport system kinase</fullName>
    </submittedName>
</protein>
<evidence type="ECO:0000313" key="6">
    <source>
        <dbReference type="EMBL" id="TYO97760.1"/>
    </source>
</evidence>
<dbReference type="Gene3D" id="3.40.50.300">
    <property type="entry name" value="P-loop containing nucleotide triphosphate hydrolases"/>
    <property type="match status" value="1"/>
</dbReference>
<keyword evidence="2" id="KW-0547">Nucleotide-binding</keyword>
<dbReference type="GO" id="GO:0016301">
    <property type="term" value="F:kinase activity"/>
    <property type="evidence" value="ECO:0007669"/>
    <property type="project" value="UniProtKB-KW"/>
</dbReference>
<dbReference type="NCBIfam" id="TIGR00750">
    <property type="entry name" value="lao"/>
    <property type="match status" value="1"/>
</dbReference>
<dbReference type="PANTHER" id="PTHR43087:SF1">
    <property type="entry name" value="LAO_AO TRANSPORT SYSTEM ATPASE"/>
    <property type="match status" value="1"/>
</dbReference>
<dbReference type="InterPro" id="IPR052040">
    <property type="entry name" value="GTPase/Isobutyryl-CoA_mutase"/>
</dbReference>
<dbReference type="InterPro" id="IPR027417">
    <property type="entry name" value="P-loop_NTPase"/>
</dbReference>
<reference evidence="6 7" key="1">
    <citation type="submission" date="2019-07" db="EMBL/GenBank/DDBJ databases">
        <title>Genomic Encyclopedia of Type Strains, Phase I: the one thousand microbial genomes (KMG-I) project.</title>
        <authorList>
            <person name="Kyrpides N."/>
        </authorList>
    </citation>
    <scope>NUCLEOTIDE SEQUENCE [LARGE SCALE GENOMIC DNA]</scope>
    <source>
        <strain evidence="6 7">DSM 6562</strain>
    </source>
</reference>
<evidence type="ECO:0000256" key="4">
    <source>
        <dbReference type="ARBA" id="ARBA00023134"/>
    </source>
</evidence>
<gene>
    <name evidence="6" type="ORF">LX24_00042</name>
</gene>
<comment type="caution">
    <text evidence="6">The sequence shown here is derived from an EMBL/GenBank/DDBJ whole genome shotgun (WGS) entry which is preliminary data.</text>
</comment>
<organism evidence="6 7">
    <name type="scientific">Desulfallas thermosapovorans DSM 6562</name>
    <dbReference type="NCBI Taxonomy" id="1121431"/>
    <lineage>
        <taxon>Bacteria</taxon>
        <taxon>Bacillati</taxon>
        <taxon>Bacillota</taxon>
        <taxon>Clostridia</taxon>
        <taxon>Eubacteriales</taxon>
        <taxon>Desulfallaceae</taxon>
        <taxon>Desulfallas</taxon>
    </lineage>
</organism>
<name>A0A5S4ZZR0_9FIRM</name>
<dbReference type="RefSeq" id="WP_166510133.1">
    <property type="nucleotide sequence ID" value="NZ_VNHM01000001.1"/>
</dbReference>
<sequence length="324" mass="35580">MQELIDRFNAGETRALARLISLLENESDEHELILKELFPRTGQAYVIGFTGSPGAGKSSLVDQVVKELRKKGNTVGIIAVDPTSPFTGGALLGDRIRMQQHALDKGVFIRSMGTRGSLGGLSKTTKDVVKAMDAFGFDWIIIETVGVGQAELDIMHVADSTVVVLTPGAGDAIQTIKAGIMEIADVFAINKSDLPGADKIATEVEIMLDQQRAGITWRPPVKLCSSLTGTGIAELVQAIEKHRQNQLHGTNNSLELKRQERRRSETLDIVNYKWQQRVLQQLHLPGRVNELLDKVAHKEMDHYTAAYAILEYMAANQVVTNTDK</sequence>
<dbReference type="Pfam" id="PF03308">
    <property type="entry name" value="MeaB"/>
    <property type="match status" value="1"/>
</dbReference>
<dbReference type="PANTHER" id="PTHR43087">
    <property type="entry name" value="LYSINE/ARGININE/ORNITHINE TRANSPORT SYSTEM KINASE"/>
    <property type="match status" value="1"/>
</dbReference>
<evidence type="ECO:0000256" key="3">
    <source>
        <dbReference type="ARBA" id="ARBA00022801"/>
    </source>
</evidence>
<dbReference type="AlphaFoldDB" id="A0A5S4ZZR0"/>
<dbReference type="CDD" id="cd03114">
    <property type="entry name" value="MMAA-like"/>
    <property type="match status" value="1"/>
</dbReference>
<keyword evidence="3" id="KW-0378">Hydrolase</keyword>
<dbReference type="GO" id="GO:0005525">
    <property type="term" value="F:GTP binding"/>
    <property type="evidence" value="ECO:0007669"/>
    <property type="project" value="UniProtKB-KW"/>
</dbReference>
<evidence type="ECO:0000313" key="7">
    <source>
        <dbReference type="Proteomes" id="UP000323166"/>
    </source>
</evidence>
<evidence type="ECO:0000256" key="2">
    <source>
        <dbReference type="ARBA" id="ARBA00022741"/>
    </source>
</evidence>
<dbReference type="GO" id="GO:0003924">
    <property type="term" value="F:GTPase activity"/>
    <property type="evidence" value="ECO:0007669"/>
    <property type="project" value="InterPro"/>
</dbReference>
<keyword evidence="6" id="KW-0418">Kinase</keyword>
<evidence type="ECO:0000256" key="5">
    <source>
        <dbReference type="ARBA" id="ARBA00023186"/>
    </source>
</evidence>
<evidence type="ECO:0000256" key="1">
    <source>
        <dbReference type="ARBA" id="ARBA00009625"/>
    </source>
</evidence>
<dbReference type="Proteomes" id="UP000323166">
    <property type="component" value="Unassembled WGS sequence"/>
</dbReference>
<keyword evidence="4" id="KW-0342">GTP-binding</keyword>
<dbReference type="EMBL" id="VNHM01000001">
    <property type="protein sequence ID" value="TYO97760.1"/>
    <property type="molecule type" value="Genomic_DNA"/>
</dbReference>
<dbReference type="InterPro" id="IPR005129">
    <property type="entry name" value="GTPase_ArgK"/>
</dbReference>
<comment type="similarity">
    <text evidence="1">Belongs to the SIMIBI class G3E GTPase family. ArgK/MeaB subfamily.</text>
</comment>